<feature type="coiled-coil region" evidence="11">
    <location>
        <begin position="16"/>
        <end position="91"/>
    </location>
</feature>
<evidence type="ECO:0000256" key="7">
    <source>
        <dbReference type="ARBA" id="ARBA00022795"/>
    </source>
</evidence>
<dbReference type="AlphaFoldDB" id="A0A3D8P822"/>
<evidence type="ECO:0000256" key="10">
    <source>
        <dbReference type="ARBA" id="ARBA00023225"/>
    </source>
</evidence>
<proteinExistence type="inferred from homology"/>
<comment type="similarity">
    <text evidence="2">Belongs to the FliJ family.</text>
</comment>
<accession>A0A3D8P822</accession>
<dbReference type="GO" id="GO:0009288">
    <property type="term" value="C:bacterial-type flagellum"/>
    <property type="evidence" value="ECO:0007669"/>
    <property type="project" value="InterPro"/>
</dbReference>
<keyword evidence="8" id="KW-0653">Protein transport</keyword>
<dbReference type="GO" id="GO:0044781">
    <property type="term" value="P:bacterial-type flagellum organization"/>
    <property type="evidence" value="ECO:0007669"/>
    <property type="project" value="UniProtKB-KW"/>
</dbReference>
<evidence type="ECO:0000256" key="8">
    <source>
        <dbReference type="ARBA" id="ARBA00022927"/>
    </source>
</evidence>
<dbReference type="GO" id="GO:0006935">
    <property type="term" value="P:chemotaxis"/>
    <property type="evidence" value="ECO:0007669"/>
    <property type="project" value="UniProtKB-KW"/>
</dbReference>
<reference evidence="12 13" key="1">
    <citation type="submission" date="2018-08" db="EMBL/GenBank/DDBJ databases">
        <title>Form III RuBisCO-mediated autotrophy in Thermodesulfobium bacteria.</title>
        <authorList>
            <person name="Toshchakov S.V."/>
            <person name="Kublanov I.V."/>
            <person name="Frolov E."/>
            <person name="Bonch-Osmolovskaya E.A."/>
            <person name="Tourova T.P."/>
            <person name="Chernych N.A."/>
            <person name="Lebedinsky A.V."/>
        </authorList>
    </citation>
    <scope>NUCLEOTIDE SEQUENCE [LARGE SCALE GENOMIC DNA]</scope>
    <source>
        <strain evidence="12 13">SR</strain>
    </source>
</reference>
<keyword evidence="5" id="KW-1003">Cell membrane</keyword>
<evidence type="ECO:0000256" key="11">
    <source>
        <dbReference type="SAM" id="Coils"/>
    </source>
</evidence>
<protein>
    <recommendedName>
        <fullName evidence="3">Flagellar FliJ protein</fullName>
    </recommendedName>
</protein>
<evidence type="ECO:0000256" key="1">
    <source>
        <dbReference type="ARBA" id="ARBA00004413"/>
    </source>
</evidence>
<dbReference type="Pfam" id="PF02050">
    <property type="entry name" value="FliJ"/>
    <property type="match status" value="1"/>
</dbReference>
<evidence type="ECO:0000256" key="5">
    <source>
        <dbReference type="ARBA" id="ARBA00022475"/>
    </source>
</evidence>
<evidence type="ECO:0000256" key="9">
    <source>
        <dbReference type="ARBA" id="ARBA00023136"/>
    </source>
</evidence>
<dbReference type="RefSeq" id="WP_115791669.1">
    <property type="nucleotide sequence ID" value="NZ_QSLN01000001.1"/>
</dbReference>
<dbReference type="GO" id="GO:0071973">
    <property type="term" value="P:bacterial-type flagellum-dependent cell motility"/>
    <property type="evidence" value="ECO:0007669"/>
    <property type="project" value="InterPro"/>
</dbReference>
<evidence type="ECO:0000256" key="3">
    <source>
        <dbReference type="ARBA" id="ARBA00020392"/>
    </source>
</evidence>
<evidence type="ECO:0000256" key="2">
    <source>
        <dbReference type="ARBA" id="ARBA00010004"/>
    </source>
</evidence>
<keyword evidence="10" id="KW-1006">Bacterial flagellum protein export</keyword>
<evidence type="ECO:0000313" key="12">
    <source>
        <dbReference type="EMBL" id="RDV84675.1"/>
    </source>
</evidence>
<organism evidence="12 13">
    <name type="scientific">Ammonifex thiophilus</name>
    <dbReference type="NCBI Taxonomy" id="444093"/>
    <lineage>
        <taxon>Bacteria</taxon>
        <taxon>Bacillati</taxon>
        <taxon>Bacillota</taxon>
        <taxon>Clostridia</taxon>
        <taxon>Thermoanaerobacterales</taxon>
        <taxon>Thermoanaerobacteraceae</taxon>
        <taxon>Ammonifex</taxon>
    </lineage>
</organism>
<dbReference type="InterPro" id="IPR012823">
    <property type="entry name" value="Flagell_FliJ"/>
</dbReference>
<keyword evidence="6" id="KW-0145">Chemotaxis</keyword>
<sequence>MGRFVFRLEAVLRLRAAREEREILELAQLRRRAQEEEARFSQLMDLYEASQEEMGGDWWERWLGSCYRETLRREVRRAAQAVAEARHAEERQRENVLSARKERLTVEKLKEHRYAAFLAEERLKESRLLDEVSCLSFNHRLQEERR</sequence>
<dbReference type="InterPro" id="IPR053716">
    <property type="entry name" value="Flag_assembly_chemotaxis_eff"/>
</dbReference>
<dbReference type="GO" id="GO:0015031">
    <property type="term" value="P:protein transport"/>
    <property type="evidence" value="ECO:0007669"/>
    <property type="project" value="UniProtKB-KW"/>
</dbReference>
<evidence type="ECO:0000256" key="6">
    <source>
        <dbReference type="ARBA" id="ARBA00022500"/>
    </source>
</evidence>
<gene>
    <name evidence="12" type="ORF">DXX99_01095</name>
</gene>
<name>A0A3D8P822_9THEO</name>
<comment type="subcellular location">
    <subcellularLocation>
        <location evidence="1">Cell membrane</location>
        <topology evidence="1">Peripheral membrane protein</topology>
        <orientation evidence="1">Cytoplasmic side</orientation>
    </subcellularLocation>
</comment>
<keyword evidence="9" id="KW-0472">Membrane</keyword>
<keyword evidence="13" id="KW-1185">Reference proteome</keyword>
<keyword evidence="4" id="KW-0813">Transport</keyword>
<dbReference type="EMBL" id="QSLN01000001">
    <property type="protein sequence ID" value="RDV84675.1"/>
    <property type="molecule type" value="Genomic_DNA"/>
</dbReference>
<keyword evidence="7" id="KW-1005">Bacterial flagellum biogenesis</keyword>
<dbReference type="GO" id="GO:0005886">
    <property type="term" value="C:plasma membrane"/>
    <property type="evidence" value="ECO:0007669"/>
    <property type="project" value="UniProtKB-SubCell"/>
</dbReference>
<keyword evidence="11" id="KW-0175">Coiled coil</keyword>
<evidence type="ECO:0000313" key="13">
    <source>
        <dbReference type="Proteomes" id="UP000256329"/>
    </source>
</evidence>
<comment type="caution">
    <text evidence="12">The sequence shown here is derived from an EMBL/GenBank/DDBJ whole genome shotgun (WGS) entry which is preliminary data.</text>
</comment>
<dbReference type="OrthoDB" id="1727315at2"/>
<evidence type="ECO:0000256" key="4">
    <source>
        <dbReference type="ARBA" id="ARBA00022448"/>
    </source>
</evidence>
<dbReference type="Proteomes" id="UP000256329">
    <property type="component" value="Unassembled WGS sequence"/>
</dbReference>
<dbReference type="Gene3D" id="1.10.287.1700">
    <property type="match status" value="1"/>
</dbReference>